<evidence type="ECO:0000313" key="2">
    <source>
        <dbReference type="Proteomes" id="UP000434172"/>
    </source>
</evidence>
<organism evidence="1 2">
    <name type="scientific">Colletotrichum asianum</name>
    <dbReference type="NCBI Taxonomy" id="702518"/>
    <lineage>
        <taxon>Eukaryota</taxon>
        <taxon>Fungi</taxon>
        <taxon>Dikarya</taxon>
        <taxon>Ascomycota</taxon>
        <taxon>Pezizomycotina</taxon>
        <taxon>Sordariomycetes</taxon>
        <taxon>Hypocreomycetidae</taxon>
        <taxon>Glomerellales</taxon>
        <taxon>Glomerellaceae</taxon>
        <taxon>Colletotrichum</taxon>
        <taxon>Colletotrichum gloeosporioides species complex</taxon>
    </lineage>
</organism>
<sequence>MAAGNQMSSIVTGPWQFVRPRSPGRWTEGMERISQPSLCGKEQTAFRLLVGWMGMDGGKLEKERLRLRSELLFPYRNGLFCGVQSAGLILLSKRTNGGVS</sequence>
<name>A0A8H3VZK2_9PEZI</name>
<gene>
    <name evidence="1" type="ORF">GQ607_017175</name>
</gene>
<dbReference type="Proteomes" id="UP000434172">
    <property type="component" value="Unassembled WGS sequence"/>
</dbReference>
<dbReference type="AlphaFoldDB" id="A0A8H3VZK2"/>
<accession>A0A8H3VZK2</accession>
<evidence type="ECO:0000313" key="1">
    <source>
        <dbReference type="EMBL" id="KAF0315587.1"/>
    </source>
</evidence>
<dbReference type="EMBL" id="WOWK01000195">
    <property type="protein sequence ID" value="KAF0315587.1"/>
    <property type="molecule type" value="Genomic_DNA"/>
</dbReference>
<protein>
    <submittedName>
        <fullName evidence="1">Uncharacterized protein</fullName>
    </submittedName>
</protein>
<proteinExistence type="predicted"/>
<reference evidence="1 2" key="1">
    <citation type="submission" date="2019-12" db="EMBL/GenBank/DDBJ databases">
        <title>A genome sequence resource for the geographically widespread anthracnose pathogen Colletotrichum asianum.</title>
        <authorList>
            <person name="Meng Y."/>
        </authorList>
    </citation>
    <scope>NUCLEOTIDE SEQUENCE [LARGE SCALE GENOMIC DNA]</scope>
    <source>
        <strain evidence="1 2">ICMP 18580</strain>
    </source>
</reference>
<keyword evidence="2" id="KW-1185">Reference proteome</keyword>
<comment type="caution">
    <text evidence="1">The sequence shown here is derived from an EMBL/GenBank/DDBJ whole genome shotgun (WGS) entry which is preliminary data.</text>
</comment>